<evidence type="ECO:0000313" key="3">
    <source>
        <dbReference type="EMBL" id="KHK96649.1"/>
    </source>
</evidence>
<name>A0A0B2A4E9_9MICO</name>
<keyword evidence="1" id="KW-0472">Membrane</keyword>
<gene>
    <name evidence="3" type="ORF">LK09_14500</name>
</gene>
<accession>A0A0B2A4E9</accession>
<dbReference type="InterPro" id="IPR014529">
    <property type="entry name" value="UCP026631"/>
</dbReference>
<feature type="domain" description="YdbS-like PH" evidence="2">
    <location>
        <begin position="91"/>
        <end position="167"/>
    </location>
</feature>
<dbReference type="PANTHER" id="PTHR34473:SF2">
    <property type="entry name" value="UPF0699 TRANSMEMBRANE PROTEIN YDBT"/>
    <property type="match status" value="1"/>
</dbReference>
<dbReference type="InterPro" id="IPR005182">
    <property type="entry name" value="YdbS-like_PH"/>
</dbReference>
<feature type="transmembrane region" description="Helical" evidence="1">
    <location>
        <begin position="12"/>
        <end position="30"/>
    </location>
</feature>
<evidence type="ECO:0000313" key="4">
    <source>
        <dbReference type="Proteomes" id="UP000031030"/>
    </source>
</evidence>
<proteinExistence type="predicted"/>
<dbReference type="PIRSF" id="PIRSF026631">
    <property type="entry name" value="UCP026631"/>
    <property type="match status" value="1"/>
</dbReference>
<reference evidence="3 4" key="1">
    <citation type="submission" date="2014-11" db="EMBL/GenBank/DDBJ databases">
        <title>Genome sequence of Microbacterium mangrovi MUSC 115(T).</title>
        <authorList>
            <person name="Lee L.-H."/>
        </authorList>
    </citation>
    <scope>NUCLEOTIDE SEQUENCE [LARGE SCALE GENOMIC DNA]</scope>
    <source>
        <strain evidence="3 4">MUSC 115</strain>
    </source>
</reference>
<keyword evidence="1" id="KW-0812">Transmembrane</keyword>
<organism evidence="3 4">
    <name type="scientific">Microbacterium mangrovi</name>
    <dbReference type="NCBI Taxonomy" id="1348253"/>
    <lineage>
        <taxon>Bacteria</taxon>
        <taxon>Bacillati</taxon>
        <taxon>Actinomycetota</taxon>
        <taxon>Actinomycetes</taxon>
        <taxon>Micrococcales</taxon>
        <taxon>Microbacteriaceae</taxon>
        <taxon>Microbacterium</taxon>
    </lineage>
</organism>
<feature type="transmembrane region" description="Helical" evidence="1">
    <location>
        <begin position="261"/>
        <end position="278"/>
    </location>
</feature>
<dbReference type="Proteomes" id="UP000031030">
    <property type="component" value="Unassembled WGS sequence"/>
</dbReference>
<comment type="caution">
    <text evidence="3">The sequence shown here is derived from an EMBL/GenBank/DDBJ whole genome shotgun (WGS) entry which is preliminary data.</text>
</comment>
<feature type="transmembrane region" description="Helical" evidence="1">
    <location>
        <begin position="68"/>
        <end position="89"/>
    </location>
</feature>
<dbReference type="PANTHER" id="PTHR34473">
    <property type="entry name" value="UPF0699 TRANSMEMBRANE PROTEIN YDBS"/>
    <property type="match status" value="1"/>
</dbReference>
<feature type="transmembrane region" description="Helical" evidence="1">
    <location>
        <begin position="236"/>
        <end position="255"/>
    </location>
</feature>
<evidence type="ECO:0000259" key="2">
    <source>
        <dbReference type="Pfam" id="PF03703"/>
    </source>
</evidence>
<dbReference type="AlphaFoldDB" id="A0A0B2A4E9"/>
<keyword evidence="1" id="KW-1133">Transmembrane helix</keyword>
<evidence type="ECO:0000256" key="1">
    <source>
        <dbReference type="SAM" id="Phobius"/>
    </source>
</evidence>
<protein>
    <submittedName>
        <fullName evidence="3">Membrane protein</fullName>
    </submittedName>
</protein>
<keyword evidence="4" id="KW-1185">Reference proteome</keyword>
<dbReference type="EMBL" id="JTDK01000014">
    <property type="protein sequence ID" value="KHK96649.1"/>
    <property type="molecule type" value="Genomic_DNA"/>
</dbReference>
<dbReference type="Pfam" id="PF03703">
    <property type="entry name" value="bPH_2"/>
    <property type="match status" value="2"/>
</dbReference>
<dbReference type="STRING" id="1348253.LK09_14500"/>
<feature type="domain" description="YdbS-like PH" evidence="2">
    <location>
        <begin position="414"/>
        <end position="477"/>
    </location>
</feature>
<sequence length="516" mass="56054">MSDGEWHRMHPLTPLLRGGLVLVVVAGLIISNLRERIADFFISSTVPGADGFQGQPGDPIDFVLQHNLVLVALLVLAGLLLVLVGLFYLSWRFHTFRITGDDVEVRQGVLFRSQRRAPLDRVQGVNLTRPLIARLCGMAKLDVLGAGSDTNVKLEYLSTKTAEAVRADILRLASGRKLAEAVAAGRVPGMPRPGRVAQATTMVTDAVTGMVLGAEVPVEPASVVEIPMLRLLMSHVFSQATLWLLVLIGLIAWGSWQTTPVLLLSVIPAVIGIGTYWVRTLSKKFRYSIAPTPDGVRITYGLFTTITEILPPGRVHAVELSQPLLWRPAGWWVVRVNRLAGRSSSSRESDQAADALPVGDRADAERVMRLLLPGLAEDAWSLVFDRGVLARPGNGEDAFTTTPKRAWILRPLSWRRNGFVLTDHVLIMRRGFIWRKLVVVPLARLQSFGIEQGPLDRALGVAEVHAHTITGRVSGRLGAIDRDAVVGLFAEAAAGAVRAGAGDRSHRWADGVPDAG</sequence>